<dbReference type="STRING" id="1324314.BVG16_27950"/>
<dbReference type="Proteomes" id="UP000190188">
    <property type="component" value="Unassembled WGS sequence"/>
</dbReference>
<accession>A0A1T2X189</accession>
<feature type="signal peptide" evidence="1">
    <location>
        <begin position="1"/>
        <end position="25"/>
    </location>
</feature>
<dbReference type="OrthoDB" id="2664057at2"/>
<evidence type="ECO:0008006" key="4">
    <source>
        <dbReference type="Google" id="ProtNLM"/>
    </source>
</evidence>
<evidence type="ECO:0000313" key="3">
    <source>
        <dbReference type="Proteomes" id="UP000190188"/>
    </source>
</evidence>
<name>A0A1T2X189_9BACL</name>
<reference evidence="2 3" key="1">
    <citation type="submission" date="2017-01" db="EMBL/GenBank/DDBJ databases">
        <title>Genome analysis of Paenibacillus selenitrireducens ES3-24.</title>
        <authorList>
            <person name="Xu D."/>
            <person name="Yao R."/>
            <person name="Zheng S."/>
        </authorList>
    </citation>
    <scope>NUCLEOTIDE SEQUENCE [LARGE SCALE GENOMIC DNA]</scope>
    <source>
        <strain evidence="2 3">ES3-24</strain>
    </source>
</reference>
<protein>
    <recommendedName>
        <fullName evidence="4">DUF4367 domain-containing protein</fullName>
    </recommendedName>
</protein>
<dbReference type="AlphaFoldDB" id="A0A1T2X189"/>
<organism evidence="2 3">
    <name type="scientific">Paenibacillus selenitireducens</name>
    <dbReference type="NCBI Taxonomy" id="1324314"/>
    <lineage>
        <taxon>Bacteria</taxon>
        <taxon>Bacillati</taxon>
        <taxon>Bacillota</taxon>
        <taxon>Bacilli</taxon>
        <taxon>Bacillales</taxon>
        <taxon>Paenibacillaceae</taxon>
        <taxon>Paenibacillus</taxon>
    </lineage>
</organism>
<gene>
    <name evidence="2" type="ORF">BVG16_27950</name>
</gene>
<keyword evidence="3" id="KW-1185">Reference proteome</keyword>
<evidence type="ECO:0000256" key="1">
    <source>
        <dbReference type="SAM" id="SignalP"/>
    </source>
</evidence>
<proteinExistence type="predicted"/>
<keyword evidence="1" id="KW-0732">Signal</keyword>
<sequence length="243" mass="27122">MKTASKVAIATLSSILLLGSSMNLAVGAASSKPAQKTVAKKVAEKAPTAEEKKFIENEIKRVRELTKKSDDSYVMYHKYKQLNSGLDLSFEGLTHEYATYEDYLKRASGLKGSIMQQPSNLPEGYTFSKAIIEGPTEGKFLDVLRAEGKKSGKPVYTKKIDWKEAATIRLKYTNGEDTLTFSKYTVDSEGSKKKGFFDDDFPAQIFPKYVFWQDGDKFGYSISTSSDISRKQKIEILKAAVKK</sequence>
<dbReference type="RefSeq" id="WP_078502487.1">
    <property type="nucleotide sequence ID" value="NZ_MSZX01000015.1"/>
</dbReference>
<comment type="caution">
    <text evidence="2">The sequence shown here is derived from an EMBL/GenBank/DDBJ whole genome shotgun (WGS) entry which is preliminary data.</text>
</comment>
<dbReference type="EMBL" id="MSZX01000015">
    <property type="protein sequence ID" value="OPA73640.1"/>
    <property type="molecule type" value="Genomic_DNA"/>
</dbReference>
<feature type="chain" id="PRO_5038619090" description="DUF4367 domain-containing protein" evidence="1">
    <location>
        <begin position="26"/>
        <end position="243"/>
    </location>
</feature>
<evidence type="ECO:0000313" key="2">
    <source>
        <dbReference type="EMBL" id="OPA73640.1"/>
    </source>
</evidence>